<accession>A0AAN8CD42</accession>
<reference evidence="2 3" key="1">
    <citation type="journal article" date="2023" name="Mol. Biol. Evol.">
        <title>Genomics of Secondarily Temperate Adaptation in the Only Non-Antarctic Icefish.</title>
        <authorList>
            <person name="Rivera-Colon A.G."/>
            <person name="Rayamajhi N."/>
            <person name="Minhas B.F."/>
            <person name="Madrigal G."/>
            <person name="Bilyk K.T."/>
            <person name="Yoon V."/>
            <person name="Hune M."/>
            <person name="Gregory S."/>
            <person name="Cheng C.H.C."/>
            <person name="Catchen J.M."/>
        </authorList>
    </citation>
    <scope>NUCLEOTIDE SEQUENCE [LARGE SCALE GENOMIC DNA]</scope>
    <source>
        <tissue evidence="2">White muscle</tissue>
    </source>
</reference>
<feature type="region of interest" description="Disordered" evidence="1">
    <location>
        <begin position="55"/>
        <end position="86"/>
    </location>
</feature>
<evidence type="ECO:0000256" key="1">
    <source>
        <dbReference type="SAM" id="MobiDB-lite"/>
    </source>
</evidence>
<sequence>MYSLDCGSMEVYTFGSMVPMGGGSSGLVKLRRGWVGRTQAVGMVRPLPVWTSSGAAAAGAPRMATTPGTWSPGGAEDPGRSGATGWGGRLLLEQKVGGGLCSHG</sequence>
<name>A0AAN8CD42_CHAGU</name>
<evidence type="ECO:0000313" key="2">
    <source>
        <dbReference type="EMBL" id="KAK5901355.1"/>
    </source>
</evidence>
<dbReference type="Proteomes" id="UP001331515">
    <property type="component" value="Unassembled WGS sequence"/>
</dbReference>
<protein>
    <submittedName>
        <fullName evidence="2">Uncharacterized protein</fullName>
    </submittedName>
</protein>
<keyword evidence="3" id="KW-1185">Reference proteome</keyword>
<feature type="compositionally biased region" description="Low complexity" evidence="1">
    <location>
        <begin position="55"/>
        <end position="69"/>
    </location>
</feature>
<evidence type="ECO:0000313" key="3">
    <source>
        <dbReference type="Proteomes" id="UP001331515"/>
    </source>
</evidence>
<proteinExistence type="predicted"/>
<comment type="caution">
    <text evidence="2">The sequence shown here is derived from an EMBL/GenBank/DDBJ whole genome shotgun (WGS) entry which is preliminary data.</text>
</comment>
<dbReference type="EMBL" id="JAURVH010001532">
    <property type="protein sequence ID" value="KAK5901355.1"/>
    <property type="molecule type" value="Genomic_DNA"/>
</dbReference>
<organism evidence="2 3">
    <name type="scientific">Champsocephalus gunnari</name>
    <name type="common">Mackerel icefish</name>
    <dbReference type="NCBI Taxonomy" id="52237"/>
    <lineage>
        <taxon>Eukaryota</taxon>
        <taxon>Metazoa</taxon>
        <taxon>Chordata</taxon>
        <taxon>Craniata</taxon>
        <taxon>Vertebrata</taxon>
        <taxon>Euteleostomi</taxon>
        <taxon>Actinopterygii</taxon>
        <taxon>Neopterygii</taxon>
        <taxon>Teleostei</taxon>
        <taxon>Neoteleostei</taxon>
        <taxon>Acanthomorphata</taxon>
        <taxon>Eupercaria</taxon>
        <taxon>Perciformes</taxon>
        <taxon>Notothenioidei</taxon>
        <taxon>Channichthyidae</taxon>
        <taxon>Champsocephalus</taxon>
    </lineage>
</organism>
<dbReference type="AlphaFoldDB" id="A0AAN8CD42"/>
<gene>
    <name evidence="2" type="ORF">CgunFtcFv8_026236</name>
</gene>